<dbReference type="Pfam" id="PF00505">
    <property type="entry name" value="HMG_box"/>
    <property type="match status" value="1"/>
</dbReference>
<gene>
    <name evidence="9" type="primary">sox13</name>
</gene>
<feature type="region of interest" description="Disordered" evidence="7">
    <location>
        <begin position="327"/>
        <end position="367"/>
    </location>
</feature>
<evidence type="ECO:0000256" key="2">
    <source>
        <dbReference type="ARBA" id="ARBA00023125"/>
    </source>
</evidence>
<evidence type="ECO:0000256" key="1">
    <source>
        <dbReference type="ARBA" id="ARBA00023015"/>
    </source>
</evidence>
<reference evidence="9" key="3">
    <citation type="submission" date="2025-09" db="UniProtKB">
        <authorList>
            <consortium name="Ensembl"/>
        </authorList>
    </citation>
    <scope>IDENTIFICATION</scope>
</reference>
<reference evidence="9" key="1">
    <citation type="submission" date="2019-07" db="EMBL/GenBank/DDBJ databases">
        <authorList>
            <consortium name="Wellcome Sanger Institute Data Sharing"/>
        </authorList>
    </citation>
    <scope>NUCLEOTIDE SEQUENCE [LARGE SCALE GENOMIC DNA]</scope>
</reference>
<organism evidence="9 10">
    <name type="scientific">Gadus morhua</name>
    <name type="common">Atlantic cod</name>
    <dbReference type="NCBI Taxonomy" id="8049"/>
    <lineage>
        <taxon>Eukaryota</taxon>
        <taxon>Metazoa</taxon>
        <taxon>Chordata</taxon>
        <taxon>Craniata</taxon>
        <taxon>Vertebrata</taxon>
        <taxon>Euteleostomi</taxon>
        <taxon>Actinopterygii</taxon>
        <taxon>Neopterygii</taxon>
        <taxon>Teleostei</taxon>
        <taxon>Neoteleostei</taxon>
        <taxon>Acanthomorphata</taxon>
        <taxon>Zeiogadaria</taxon>
        <taxon>Gadariae</taxon>
        <taxon>Gadiformes</taxon>
        <taxon>Gadoidei</taxon>
        <taxon>Gadidae</taxon>
        <taxon>Gadus</taxon>
    </lineage>
</organism>
<feature type="coiled-coil region" evidence="6">
    <location>
        <begin position="140"/>
        <end position="184"/>
    </location>
</feature>
<protein>
    <submittedName>
        <fullName evidence="9">SRY-box transcription factor 13</fullName>
    </submittedName>
</protein>
<dbReference type="GO" id="GO:0000978">
    <property type="term" value="F:RNA polymerase II cis-regulatory region sequence-specific DNA binding"/>
    <property type="evidence" value="ECO:0007669"/>
    <property type="project" value="TreeGrafter"/>
</dbReference>
<keyword evidence="1" id="KW-0805">Transcription regulation</keyword>
<dbReference type="GO" id="GO:0000981">
    <property type="term" value="F:DNA-binding transcription factor activity, RNA polymerase II-specific"/>
    <property type="evidence" value="ECO:0007669"/>
    <property type="project" value="TreeGrafter"/>
</dbReference>
<evidence type="ECO:0000256" key="7">
    <source>
        <dbReference type="SAM" id="MobiDB-lite"/>
    </source>
</evidence>
<evidence type="ECO:0000259" key="8">
    <source>
        <dbReference type="PROSITE" id="PS50118"/>
    </source>
</evidence>
<name>A0A8C4Z085_GADMO</name>
<keyword evidence="10" id="KW-1185">Reference proteome</keyword>
<feature type="compositionally biased region" description="Basic and acidic residues" evidence="7">
    <location>
        <begin position="333"/>
        <end position="345"/>
    </location>
</feature>
<proteinExistence type="predicted"/>
<keyword evidence="4 5" id="KW-0539">Nucleus</keyword>
<dbReference type="Ensembl" id="ENSGMOT00000004734.2">
    <property type="protein sequence ID" value="ENSGMOP00000004596.2"/>
    <property type="gene ID" value="ENSGMOG00000004316.2"/>
</dbReference>
<feature type="region of interest" description="Disordered" evidence="7">
    <location>
        <begin position="27"/>
        <end position="56"/>
    </location>
</feature>
<feature type="compositionally biased region" description="Basic and acidic residues" evidence="7">
    <location>
        <begin position="536"/>
        <end position="547"/>
    </location>
</feature>
<dbReference type="GO" id="GO:0045165">
    <property type="term" value="P:cell fate commitment"/>
    <property type="evidence" value="ECO:0007669"/>
    <property type="project" value="TreeGrafter"/>
</dbReference>
<dbReference type="PANTHER" id="PTHR45789:SF4">
    <property type="entry name" value="TRANSCRIPTION FACTOR SOX-13"/>
    <property type="match status" value="1"/>
</dbReference>
<dbReference type="AlphaFoldDB" id="A0A8C4Z085"/>
<feature type="DNA-binding region" description="HMG box" evidence="5">
    <location>
        <begin position="369"/>
        <end position="437"/>
    </location>
</feature>
<sequence length="569" mass="63907">MVEPSPPTLHLHANGDVGMEGVGVKLEEEESSDGGGAISRHAPTKQSPSCDWSGLPSVEARQLTPPLSCSPSVKRRPLIVMPTIEKLLSTDWKEKFLERSAEQLKGTPESLAEKEMQLLVMINQLSGLREQLLGAHSEQRNMAALLLEKQQQQMELARQQQEQIAKQQQQLIQQQHKINMLQQQIQQVNMPYVMIPAFHPSAQALQVNSDPQLSMPLQPIPCKPAVDYPMQLLQGSHQTPVKRNSGSFRQEAGQPLNLTSKPKGLELGKTPSPQSFELGMAGMHGSYRPRDVQREPSLSPARSVLSFLGEGDVVTQAIHDAQQLLRTHGVSGRGKDQGDRNREGSKMVSHLRAPPHPSSASSSASAGHIKRPMNAFMVWAKDERRRILQAFPDMHNSSISKILGSRWKSMSNQEKQPYYEEQARLSRQHLERYPDYKYKPRPKRTCIVEGRRLRVGEYKAMMKNRRQEQRTPFIPSQSEPQQRHYAPSDGQYQGASGSMAVAAMPFYPALLEHYLPQAPPPQRRTEGQATPTPATVRERERERERLPYSEGEESDGGERSEGELVLLTD</sequence>
<feature type="domain" description="HMG box" evidence="8">
    <location>
        <begin position="369"/>
        <end position="437"/>
    </location>
</feature>
<evidence type="ECO:0000256" key="3">
    <source>
        <dbReference type="ARBA" id="ARBA00023163"/>
    </source>
</evidence>
<keyword evidence="2 5" id="KW-0238">DNA-binding</keyword>
<dbReference type="SMART" id="SM00398">
    <property type="entry name" value="HMG"/>
    <property type="match status" value="1"/>
</dbReference>
<evidence type="ECO:0000256" key="5">
    <source>
        <dbReference type="PROSITE-ProRule" id="PRU00267"/>
    </source>
</evidence>
<accession>A0A8C4Z085</accession>
<dbReference type="FunFam" id="1.10.30.10:FF:000003">
    <property type="entry name" value="Putative transcription factor SOX-6"/>
    <property type="match status" value="1"/>
</dbReference>
<evidence type="ECO:0000313" key="10">
    <source>
        <dbReference type="Proteomes" id="UP000694546"/>
    </source>
</evidence>
<dbReference type="InterPro" id="IPR036910">
    <property type="entry name" value="HMG_box_dom_sf"/>
</dbReference>
<dbReference type="GeneTree" id="ENSGT00940000158759"/>
<feature type="region of interest" description="Disordered" evidence="7">
    <location>
        <begin position="237"/>
        <end position="266"/>
    </location>
</feature>
<keyword evidence="6" id="KW-0175">Coiled coil</keyword>
<feature type="region of interest" description="Disordered" evidence="7">
    <location>
        <begin position="463"/>
        <end position="495"/>
    </location>
</feature>
<evidence type="ECO:0000256" key="6">
    <source>
        <dbReference type="SAM" id="Coils"/>
    </source>
</evidence>
<dbReference type="Gene3D" id="1.10.30.10">
    <property type="entry name" value="High mobility group box domain"/>
    <property type="match status" value="1"/>
</dbReference>
<dbReference type="Proteomes" id="UP000694546">
    <property type="component" value="Chromosome 1"/>
</dbReference>
<evidence type="ECO:0000256" key="4">
    <source>
        <dbReference type="ARBA" id="ARBA00023242"/>
    </source>
</evidence>
<feature type="compositionally biased region" description="Polar residues" evidence="7">
    <location>
        <begin position="237"/>
        <end position="248"/>
    </location>
</feature>
<dbReference type="SUPFAM" id="SSF47095">
    <property type="entry name" value="HMG-box"/>
    <property type="match status" value="1"/>
</dbReference>
<dbReference type="InterPro" id="IPR009071">
    <property type="entry name" value="HMG_box_dom"/>
</dbReference>
<dbReference type="CDD" id="cd22030">
    <property type="entry name" value="HMG-box_SoxD"/>
    <property type="match status" value="1"/>
</dbReference>
<keyword evidence="3" id="KW-0804">Transcription</keyword>
<dbReference type="GO" id="GO:0005634">
    <property type="term" value="C:nucleus"/>
    <property type="evidence" value="ECO:0007669"/>
    <property type="project" value="UniProtKB-UniRule"/>
</dbReference>
<dbReference type="InterPro" id="IPR051356">
    <property type="entry name" value="SOX/SOX-like_TF"/>
</dbReference>
<reference evidence="9" key="2">
    <citation type="submission" date="2025-08" db="UniProtKB">
        <authorList>
            <consortium name="Ensembl"/>
        </authorList>
    </citation>
    <scope>IDENTIFICATION</scope>
</reference>
<evidence type="ECO:0000313" key="9">
    <source>
        <dbReference type="Ensembl" id="ENSGMOP00000004596.2"/>
    </source>
</evidence>
<dbReference type="PROSITE" id="PS50118">
    <property type="entry name" value="HMG_BOX_2"/>
    <property type="match status" value="1"/>
</dbReference>
<dbReference type="PANTHER" id="PTHR45789">
    <property type="entry name" value="FI18025P1"/>
    <property type="match status" value="1"/>
</dbReference>
<feature type="region of interest" description="Disordered" evidence="7">
    <location>
        <begin position="516"/>
        <end position="569"/>
    </location>
</feature>